<name>A0A853BM32_9ACTN</name>
<reference evidence="3 4" key="1">
    <citation type="submission" date="2020-07" db="EMBL/GenBank/DDBJ databases">
        <title>Sequencing the genomes of 1000 actinobacteria strains.</title>
        <authorList>
            <person name="Klenk H.-P."/>
        </authorList>
    </citation>
    <scope>NUCLEOTIDE SEQUENCE [LARGE SCALE GENOMIC DNA]</scope>
    <source>
        <strain evidence="3 4">DSM 45927</strain>
    </source>
</reference>
<proteinExistence type="predicted"/>
<dbReference type="InterPro" id="IPR033469">
    <property type="entry name" value="CYTH-like_dom_sf"/>
</dbReference>
<comment type="caution">
    <text evidence="3">The sequence shown here is derived from an EMBL/GenBank/DDBJ whole genome shotgun (WGS) entry which is preliminary data.</text>
</comment>
<feature type="compositionally biased region" description="Low complexity" evidence="1">
    <location>
        <begin position="280"/>
        <end position="308"/>
    </location>
</feature>
<dbReference type="Proteomes" id="UP000575985">
    <property type="component" value="Unassembled WGS sequence"/>
</dbReference>
<feature type="domain" description="VTC" evidence="2">
    <location>
        <begin position="31"/>
        <end position="240"/>
    </location>
</feature>
<accession>A0A853BM32</accession>
<dbReference type="InterPro" id="IPR018966">
    <property type="entry name" value="VTC_domain"/>
</dbReference>
<dbReference type="Pfam" id="PF09359">
    <property type="entry name" value="VTC"/>
    <property type="match status" value="1"/>
</dbReference>
<gene>
    <name evidence="3" type="ORF">HNR12_001913</name>
</gene>
<dbReference type="EMBL" id="JACCFO010000001">
    <property type="protein sequence ID" value="NYI95636.1"/>
    <property type="molecule type" value="Genomic_DNA"/>
</dbReference>
<protein>
    <recommendedName>
        <fullName evidence="2">VTC domain-containing protein</fullName>
    </recommendedName>
</protein>
<evidence type="ECO:0000256" key="1">
    <source>
        <dbReference type="SAM" id="MobiDB-lite"/>
    </source>
</evidence>
<evidence type="ECO:0000313" key="4">
    <source>
        <dbReference type="Proteomes" id="UP000575985"/>
    </source>
</evidence>
<feature type="region of interest" description="Disordered" evidence="1">
    <location>
        <begin position="257"/>
        <end position="308"/>
    </location>
</feature>
<dbReference type="SUPFAM" id="SSF55154">
    <property type="entry name" value="CYTH-like phosphatases"/>
    <property type="match status" value="1"/>
</dbReference>
<organism evidence="3 4">
    <name type="scientific">Streptomonospora nanhaiensis</name>
    <dbReference type="NCBI Taxonomy" id="1323731"/>
    <lineage>
        <taxon>Bacteria</taxon>
        <taxon>Bacillati</taxon>
        <taxon>Actinomycetota</taxon>
        <taxon>Actinomycetes</taxon>
        <taxon>Streptosporangiales</taxon>
        <taxon>Nocardiopsidaceae</taxon>
        <taxon>Streptomonospora</taxon>
    </lineage>
</organism>
<dbReference type="RefSeq" id="WP_308251241.1">
    <property type="nucleotide sequence ID" value="NZ_JACCFO010000001.1"/>
</dbReference>
<keyword evidence="4" id="KW-1185">Reference proteome</keyword>
<dbReference type="AlphaFoldDB" id="A0A853BM32"/>
<sequence length="308" mass="34046">MSARHAETAAAAAFPGMELAEVRARAELQTRRDRKYLVRRDVFLAFLDRLADQGDWSILQIGGMRRFRYSSTYFDTPDLLTFRQHRQGRRRRFKVRTRSYLDTGACTFEVKLEGARDATVKQRREHPFALRDELTDDARAFLAEVLRAGYGVDPPGELIRTAVTAYWRRTLVQRSGTARITCDTGLVCRSEAAAVVADPGWVVVECKSAGPPTAADAVLADLGERPRRISKYCLAAAVLHPGLRANPWRRSLRDWFGTEDAESPPLPPARRRPETSRPRAAPGANEAPGVPVAPAVPAAPSEAGGRAA</sequence>
<evidence type="ECO:0000259" key="2">
    <source>
        <dbReference type="Pfam" id="PF09359"/>
    </source>
</evidence>
<evidence type="ECO:0000313" key="3">
    <source>
        <dbReference type="EMBL" id="NYI95636.1"/>
    </source>
</evidence>